<feature type="transmembrane region" description="Helical" evidence="1">
    <location>
        <begin position="85"/>
        <end position="110"/>
    </location>
</feature>
<feature type="transmembrane region" description="Helical" evidence="1">
    <location>
        <begin position="176"/>
        <end position="195"/>
    </location>
</feature>
<keyword evidence="1" id="KW-0812">Transmembrane</keyword>
<feature type="transmembrane region" description="Helical" evidence="1">
    <location>
        <begin position="267"/>
        <end position="289"/>
    </location>
</feature>
<evidence type="ECO:0000313" key="3">
    <source>
        <dbReference type="Proteomes" id="UP000623129"/>
    </source>
</evidence>
<gene>
    <name evidence="2" type="ORF">FCM35_KLT00149</name>
</gene>
<dbReference type="PANTHER" id="PTHR34483:SF7">
    <property type="entry name" value="TRANSMEMBRANE PROTEIN"/>
    <property type="match status" value="1"/>
</dbReference>
<sequence>MAKSPSPFSFLWQAVLLPSKNPKLISNVFLIYILSNALLYIGLQLSITPLLSKMTELAKLLPTIDPSSPEFTELLNTIKAVTKKLLIIEIVYCVFLFVTSCFLSIITFYANSTTYLGEMLTLKELLNKVKSIIKGPVITHLFATLFTFIYLIIFAAIIFIIGFVSSIYNINITSSCFLIIPLILLASLVLIYLSVILSMGVAVSVIEPNFYGISAISCATKLLKGKKMQVFLLILALSIASGIIYACNTILVMFASGSKAGSLVVGFVYQLLGQVVTLYSMMAITVLYYECKQSNGDEYTELATTSIV</sequence>
<organism evidence="2 3">
    <name type="scientific">Carex littledalei</name>
    <dbReference type="NCBI Taxonomy" id="544730"/>
    <lineage>
        <taxon>Eukaryota</taxon>
        <taxon>Viridiplantae</taxon>
        <taxon>Streptophyta</taxon>
        <taxon>Embryophyta</taxon>
        <taxon>Tracheophyta</taxon>
        <taxon>Spermatophyta</taxon>
        <taxon>Magnoliopsida</taxon>
        <taxon>Liliopsida</taxon>
        <taxon>Poales</taxon>
        <taxon>Cyperaceae</taxon>
        <taxon>Cyperoideae</taxon>
        <taxon>Cariceae</taxon>
        <taxon>Carex</taxon>
        <taxon>Carex subgen. Euthyceras</taxon>
    </lineage>
</organism>
<accession>A0A833RTE6</accession>
<dbReference type="OrthoDB" id="737323at2759"/>
<feature type="transmembrane region" description="Helical" evidence="1">
    <location>
        <begin position="24"/>
        <end position="43"/>
    </location>
</feature>
<evidence type="ECO:0000256" key="1">
    <source>
        <dbReference type="SAM" id="Phobius"/>
    </source>
</evidence>
<keyword evidence="3" id="KW-1185">Reference proteome</keyword>
<reference evidence="2" key="1">
    <citation type="submission" date="2020-01" db="EMBL/GenBank/DDBJ databases">
        <title>Genome sequence of Kobresia littledalei, the first chromosome-level genome in the family Cyperaceae.</title>
        <authorList>
            <person name="Qu G."/>
        </authorList>
    </citation>
    <scope>NUCLEOTIDE SEQUENCE</scope>
    <source>
        <strain evidence="2">C.B.Clarke</strain>
        <tissue evidence="2">Leaf</tissue>
    </source>
</reference>
<dbReference type="Proteomes" id="UP000623129">
    <property type="component" value="Unassembled WGS sequence"/>
</dbReference>
<protein>
    <submittedName>
        <fullName evidence="2">Uncharacterized protein</fullName>
    </submittedName>
</protein>
<keyword evidence="1" id="KW-0472">Membrane</keyword>
<feature type="transmembrane region" description="Helical" evidence="1">
    <location>
        <begin position="137"/>
        <end position="164"/>
    </location>
</feature>
<name>A0A833RTE6_9POAL</name>
<feature type="transmembrane region" description="Helical" evidence="1">
    <location>
        <begin position="230"/>
        <end position="255"/>
    </location>
</feature>
<comment type="caution">
    <text evidence="2">The sequence shown here is derived from an EMBL/GenBank/DDBJ whole genome shotgun (WGS) entry which is preliminary data.</text>
</comment>
<dbReference type="AlphaFoldDB" id="A0A833RTE6"/>
<dbReference type="PANTHER" id="PTHR34483">
    <property type="entry name" value="OS09G0129800 PROTEIN"/>
    <property type="match status" value="1"/>
</dbReference>
<keyword evidence="1" id="KW-1133">Transmembrane helix</keyword>
<evidence type="ECO:0000313" key="2">
    <source>
        <dbReference type="EMBL" id="KAF3341511.1"/>
    </source>
</evidence>
<proteinExistence type="predicted"/>
<feature type="transmembrane region" description="Helical" evidence="1">
    <location>
        <begin position="201"/>
        <end position="223"/>
    </location>
</feature>
<dbReference type="EMBL" id="SWLB01000001">
    <property type="protein sequence ID" value="KAF3341511.1"/>
    <property type="molecule type" value="Genomic_DNA"/>
</dbReference>